<accession>A0A1V5ZMS8</accession>
<proteinExistence type="predicted"/>
<dbReference type="GO" id="GO:0003755">
    <property type="term" value="F:peptidyl-prolyl cis-trans isomerase activity"/>
    <property type="evidence" value="ECO:0007669"/>
    <property type="project" value="UniProtKB-KW"/>
</dbReference>
<keyword evidence="1" id="KW-0697">Rotamase</keyword>
<evidence type="ECO:0000256" key="2">
    <source>
        <dbReference type="ARBA" id="ARBA00023235"/>
    </source>
</evidence>
<evidence type="ECO:0000313" key="4">
    <source>
        <dbReference type="EMBL" id="OQB41214.1"/>
    </source>
</evidence>
<dbReference type="InterPro" id="IPR027304">
    <property type="entry name" value="Trigger_fact/SurA_dom_sf"/>
</dbReference>
<comment type="caution">
    <text evidence="4">The sequence shown here is derived from an EMBL/GenBank/DDBJ whole genome shotgun (WGS) entry which is preliminary data.</text>
</comment>
<evidence type="ECO:0000256" key="1">
    <source>
        <dbReference type="ARBA" id="ARBA00023110"/>
    </source>
</evidence>
<dbReference type="EMBL" id="MWDB01000021">
    <property type="protein sequence ID" value="OQB41214.1"/>
    <property type="molecule type" value="Genomic_DNA"/>
</dbReference>
<keyword evidence="2" id="KW-0413">Isomerase</keyword>
<protein>
    <submittedName>
        <fullName evidence="4">Trigger factor</fullName>
    </submittedName>
</protein>
<sequence length="134" mass="16258">MNFELDYKENDLPPTFHKRKSEQTPAKINVIIKDIKQIILPEFTEENIKKFFPDQKEVENLQQLKEYIKNEIEKQKHDSELIKNIEEYINNIRDKSMKITIPQTLIRQEFKSRIDNLEQRFGGQEKLTEYFKQL</sequence>
<dbReference type="GO" id="GO:0006457">
    <property type="term" value="P:protein folding"/>
    <property type="evidence" value="ECO:0007669"/>
    <property type="project" value="InterPro"/>
</dbReference>
<evidence type="ECO:0000259" key="3">
    <source>
        <dbReference type="Pfam" id="PF05698"/>
    </source>
</evidence>
<dbReference type="InterPro" id="IPR008880">
    <property type="entry name" value="Trigger_fac_C"/>
</dbReference>
<dbReference type="GO" id="GO:0015031">
    <property type="term" value="P:protein transport"/>
    <property type="evidence" value="ECO:0007669"/>
    <property type="project" value="InterPro"/>
</dbReference>
<name>A0A1V5ZMS8_9BACT</name>
<dbReference type="Pfam" id="PF05698">
    <property type="entry name" value="Trigger_C"/>
    <property type="match status" value="1"/>
</dbReference>
<gene>
    <name evidence="4" type="ORF">BWY04_00962</name>
</gene>
<feature type="domain" description="Trigger factor C-terminal" evidence="3">
    <location>
        <begin position="61"/>
        <end position="126"/>
    </location>
</feature>
<dbReference type="InterPro" id="IPR037041">
    <property type="entry name" value="Trigger_fac_C_sf"/>
</dbReference>
<dbReference type="AlphaFoldDB" id="A0A1V5ZMS8"/>
<organism evidence="4">
    <name type="scientific">candidate division CPR1 bacterium ADurb.Bin160</name>
    <dbReference type="NCBI Taxonomy" id="1852826"/>
    <lineage>
        <taxon>Bacteria</taxon>
        <taxon>candidate division CPR1</taxon>
    </lineage>
</organism>
<dbReference type="Proteomes" id="UP000485621">
    <property type="component" value="Unassembled WGS sequence"/>
</dbReference>
<dbReference type="SUPFAM" id="SSF109998">
    <property type="entry name" value="Triger factor/SurA peptide-binding domain-like"/>
    <property type="match status" value="1"/>
</dbReference>
<dbReference type="Gene3D" id="1.10.3120.10">
    <property type="entry name" value="Trigger factor, C-terminal domain"/>
    <property type="match status" value="1"/>
</dbReference>
<reference evidence="4" key="1">
    <citation type="submission" date="2017-02" db="EMBL/GenBank/DDBJ databases">
        <title>Delving into the versatile metabolic prowess of the omnipresent phylum Bacteroidetes.</title>
        <authorList>
            <person name="Nobu M.K."/>
            <person name="Mei R."/>
            <person name="Narihiro T."/>
            <person name="Kuroda K."/>
            <person name="Liu W.-T."/>
        </authorList>
    </citation>
    <scope>NUCLEOTIDE SEQUENCE</scope>
    <source>
        <strain evidence="4">ADurb.Bin160</strain>
    </source>
</reference>